<dbReference type="PROSITE" id="PS51257">
    <property type="entry name" value="PROKAR_LIPOPROTEIN"/>
    <property type="match status" value="1"/>
</dbReference>
<feature type="chain" id="PRO_5003536856" evidence="4">
    <location>
        <begin position="25"/>
        <end position="484"/>
    </location>
</feature>
<keyword evidence="6" id="KW-1185">Reference proteome</keyword>
<dbReference type="InterPro" id="IPR050490">
    <property type="entry name" value="Bact_solute-bd_prot1"/>
</dbReference>
<gene>
    <name evidence="5" type="ORF">GOEFS_017_00660</name>
</gene>
<feature type="signal peptide" evidence="4">
    <location>
        <begin position="1"/>
        <end position="24"/>
    </location>
</feature>
<dbReference type="RefSeq" id="WP_007316288.1">
    <property type="nucleotide sequence ID" value="NZ_BAEH01000017.1"/>
</dbReference>
<comment type="caution">
    <text evidence="5">The sequence shown here is derived from an EMBL/GenBank/DDBJ whole genome shotgun (WGS) entry which is preliminary data.</text>
</comment>
<sequence length="484" mass="51914">MQRRLRTKLVIAATAFGIAIPGVAACGSGYQAGVINVYPPADGASEIAKIAEKCSAGSGGAYRIVSTPLPKSADDQRLQLARRLAGNDHGLDLMGMDVVWTAEFADAGWIKPVPDDLAKTISAQTLSGPLETARWKRASDTEKRLYAIPTWTNTQFVWYRPDVMRQYLQRATPPKTWDQLLSDNKTITEAGGPSYIMVQGKQYEGLMVWFTSVLASAGGAILSPTDPNKITLADTPEHRAATVKALSILKAVATAPGHDPSLTNSDEGSARLGMETGKASFEINWPFVWASMRSNAAAGDVPFFKDSSGKIIPALAPYTSMLTDEENPPTDAQLAPANKAVRTKFNWGLYPGVSADHTMRPPLGGINLAVASTSRQPELAFKAAQCLTNEQAQKQYAISGGTPPTIASIYDQPDFKASYPMGDDIRRQLEITGAPARPASPVYQSISTLITAKLSPVGQWDPEAMVDPLVEQVRKAIDGEGLVP</sequence>
<name>H0QVU9_9ACTN</name>
<proteinExistence type="inferred from homology"/>
<evidence type="ECO:0000313" key="5">
    <source>
        <dbReference type="EMBL" id="GAB16950.1"/>
    </source>
</evidence>
<accession>H0QVU9</accession>
<dbReference type="EMBL" id="BAEH01000017">
    <property type="protein sequence ID" value="GAB16950.1"/>
    <property type="molecule type" value="Genomic_DNA"/>
</dbReference>
<dbReference type="SUPFAM" id="SSF53850">
    <property type="entry name" value="Periplasmic binding protein-like II"/>
    <property type="match status" value="1"/>
</dbReference>
<dbReference type="PANTHER" id="PTHR43649">
    <property type="entry name" value="ARABINOSE-BINDING PROTEIN-RELATED"/>
    <property type="match status" value="1"/>
</dbReference>
<dbReference type="AlphaFoldDB" id="H0QVU9"/>
<keyword evidence="2" id="KW-0813">Transport</keyword>
<dbReference type="Proteomes" id="UP000035034">
    <property type="component" value="Unassembled WGS sequence"/>
</dbReference>
<protein>
    <submittedName>
        <fullName evidence="5">Putative ABC transporter substrate binding protein</fullName>
    </submittedName>
</protein>
<evidence type="ECO:0000256" key="1">
    <source>
        <dbReference type="ARBA" id="ARBA00008520"/>
    </source>
</evidence>
<dbReference type="PANTHER" id="PTHR43649:SF34">
    <property type="entry name" value="ABC TRANSPORTER PERIPLASMIC-BINDING PROTEIN YCJN-RELATED"/>
    <property type="match status" value="1"/>
</dbReference>
<evidence type="ECO:0000256" key="4">
    <source>
        <dbReference type="SAM" id="SignalP"/>
    </source>
</evidence>
<organism evidence="5 6">
    <name type="scientific">Gordonia effusa NBRC 100432</name>
    <dbReference type="NCBI Taxonomy" id="1077974"/>
    <lineage>
        <taxon>Bacteria</taxon>
        <taxon>Bacillati</taxon>
        <taxon>Actinomycetota</taxon>
        <taxon>Actinomycetes</taxon>
        <taxon>Mycobacteriales</taxon>
        <taxon>Gordoniaceae</taxon>
        <taxon>Gordonia</taxon>
    </lineage>
</organism>
<reference evidence="5 6" key="1">
    <citation type="submission" date="2011-12" db="EMBL/GenBank/DDBJ databases">
        <title>Whole genome shotgun sequence of Gordonia effusa NBRC 100432.</title>
        <authorList>
            <person name="Yoshida I."/>
            <person name="Takarada H."/>
            <person name="Hosoyama A."/>
            <person name="Tsuchikane K."/>
            <person name="Katsumata H."/>
            <person name="Yamazaki S."/>
            <person name="Fujita N."/>
        </authorList>
    </citation>
    <scope>NUCLEOTIDE SEQUENCE [LARGE SCALE GENOMIC DNA]</scope>
    <source>
        <strain evidence="5 6">NBRC 100432</strain>
    </source>
</reference>
<evidence type="ECO:0000256" key="3">
    <source>
        <dbReference type="ARBA" id="ARBA00022729"/>
    </source>
</evidence>
<dbReference type="InterPro" id="IPR006059">
    <property type="entry name" value="SBP"/>
</dbReference>
<dbReference type="STRING" id="1077974.GOEFS_017_00660"/>
<comment type="similarity">
    <text evidence="1">Belongs to the bacterial solute-binding protein 1 family.</text>
</comment>
<dbReference type="Gene3D" id="3.40.190.10">
    <property type="entry name" value="Periplasmic binding protein-like II"/>
    <property type="match status" value="4"/>
</dbReference>
<keyword evidence="3 4" id="KW-0732">Signal</keyword>
<evidence type="ECO:0000256" key="2">
    <source>
        <dbReference type="ARBA" id="ARBA00022448"/>
    </source>
</evidence>
<dbReference type="Pfam" id="PF01547">
    <property type="entry name" value="SBP_bac_1"/>
    <property type="match status" value="1"/>
</dbReference>
<dbReference type="eggNOG" id="COG1653">
    <property type="taxonomic scope" value="Bacteria"/>
</dbReference>
<evidence type="ECO:0000313" key="6">
    <source>
        <dbReference type="Proteomes" id="UP000035034"/>
    </source>
</evidence>